<dbReference type="Gene3D" id="1.20.120.20">
    <property type="entry name" value="Apolipoprotein"/>
    <property type="match status" value="1"/>
</dbReference>
<keyword evidence="4" id="KW-1185">Reference proteome</keyword>
<name>A0ABD2HQT8_9BILA</name>
<feature type="transmembrane region" description="Helical" evidence="2">
    <location>
        <begin position="72"/>
        <end position="94"/>
    </location>
</feature>
<proteinExistence type="predicted"/>
<comment type="caution">
    <text evidence="3">The sequence shown here is derived from an EMBL/GenBank/DDBJ whole genome shotgun (WGS) entry which is preliminary data.</text>
</comment>
<reference evidence="3 4" key="1">
    <citation type="submission" date="2024-10" db="EMBL/GenBank/DDBJ databases">
        <authorList>
            <person name="Kim D."/>
        </authorList>
    </citation>
    <scope>NUCLEOTIDE SEQUENCE [LARGE SCALE GENOMIC DNA]</scope>
    <source>
        <strain evidence="3">BH-2024</strain>
    </source>
</reference>
<accession>A0ABD2HQT8</accession>
<evidence type="ECO:0000256" key="2">
    <source>
        <dbReference type="SAM" id="Phobius"/>
    </source>
</evidence>
<evidence type="ECO:0000313" key="4">
    <source>
        <dbReference type="Proteomes" id="UP001620626"/>
    </source>
</evidence>
<keyword evidence="2" id="KW-1133">Transmembrane helix</keyword>
<dbReference type="EMBL" id="JBICBT010001408">
    <property type="protein sequence ID" value="KAL3068506.1"/>
    <property type="molecule type" value="Genomic_DNA"/>
</dbReference>
<evidence type="ECO:0000256" key="1">
    <source>
        <dbReference type="SAM" id="MobiDB-lite"/>
    </source>
</evidence>
<evidence type="ECO:0000313" key="3">
    <source>
        <dbReference type="EMBL" id="KAL3068506.1"/>
    </source>
</evidence>
<feature type="region of interest" description="Disordered" evidence="1">
    <location>
        <begin position="1"/>
        <end position="38"/>
    </location>
</feature>
<keyword evidence="2" id="KW-0812">Transmembrane</keyword>
<gene>
    <name evidence="3" type="ORF">niasHT_030797</name>
</gene>
<sequence length="212" mass="24121">MNLPDENANPADGQPQQELIPLQPQQIQVPQDDGPEQPNGVLDRVAKIEHAVEKVKEKCKRINQRLDTQAHWVYGTLIVILIFFIGFFFTHIYYTNGQFSSLDAKLTAFGEKIERKFNTLEEKFDGKFTKLEEKFDGKFTKLEEKFDTKFTTLTERVGKVEVKMAEINGKLDVLMYGPLGRIKLAWHSPLSAYPNASYNPQNTEDGVGIGPD</sequence>
<organism evidence="3 4">
    <name type="scientific">Heterodera trifolii</name>
    <dbReference type="NCBI Taxonomy" id="157864"/>
    <lineage>
        <taxon>Eukaryota</taxon>
        <taxon>Metazoa</taxon>
        <taxon>Ecdysozoa</taxon>
        <taxon>Nematoda</taxon>
        <taxon>Chromadorea</taxon>
        <taxon>Rhabditida</taxon>
        <taxon>Tylenchina</taxon>
        <taxon>Tylenchomorpha</taxon>
        <taxon>Tylenchoidea</taxon>
        <taxon>Heteroderidae</taxon>
        <taxon>Heteroderinae</taxon>
        <taxon>Heterodera</taxon>
    </lineage>
</organism>
<dbReference type="AlphaFoldDB" id="A0ABD2HQT8"/>
<keyword evidence="2" id="KW-0472">Membrane</keyword>
<dbReference type="Proteomes" id="UP001620626">
    <property type="component" value="Unassembled WGS sequence"/>
</dbReference>
<protein>
    <submittedName>
        <fullName evidence="3">Uncharacterized protein</fullName>
    </submittedName>
</protein>
<feature type="compositionally biased region" description="Low complexity" evidence="1">
    <location>
        <begin position="13"/>
        <end position="32"/>
    </location>
</feature>